<dbReference type="Gene3D" id="3.40.30.10">
    <property type="entry name" value="Glutaredoxin"/>
    <property type="match status" value="1"/>
</dbReference>
<reference evidence="8 9" key="1">
    <citation type="journal article" date="2016" name="Nat. Commun.">
        <title>Thousands of microbial genomes shed light on interconnected biogeochemical processes in an aquifer system.</title>
        <authorList>
            <person name="Anantharaman K."/>
            <person name="Brown C.T."/>
            <person name="Hug L.A."/>
            <person name="Sharon I."/>
            <person name="Castelle C.J."/>
            <person name="Probst A.J."/>
            <person name="Thomas B.C."/>
            <person name="Singh A."/>
            <person name="Wilkins M.J."/>
            <person name="Karaoz U."/>
            <person name="Brodie E.L."/>
            <person name="Williams K.H."/>
            <person name="Hubbard S.S."/>
            <person name="Banfield J.F."/>
        </authorList>
    </citation>
    <scope>NUCLEOTIDE SEQUENCE [LARGE SCALE GENOMIC DNA]</scope>
</reference>
<comment type="caution">
    <text evidence="8">The sequence shown here is derived from an EMBL/GenBank/DDBJ whole genome shotgun (WGS) entry which is preliminary data.</text>
</comment>
<evidence type="ECO:0000256" key="5">
    <source>
        <dbReference type="ARBA" id="ARBA00023284"/>
    </source>
</evidence>
<comment type="similarity">
    <text evidence="1">Belongs to the thioredoxin family. DsbA subfamily.</text>
</comment>
<keyword evidence="6" id="KW-0812">Transmembrane</keyword>
<accession>A0A1G1XMD7</accession>
<name>A0A1G1XMD7_9BACT</name>
<keyword evidence="2" id="KW-0732">Signal</keyword>
<gene>
    <name evidence="8" type="ORF">A2570_01930</name>
</gene>
<evidence type="ECO:0000256" key="4">
    <source>
        <dbReference type="ARBA" id="ARBA00023157"/>
    </source>
</evidence>
<evidence type="ECO:0000256" key="3">
    <source>
        <dbReference type="ARBA" id="ARBA00023002"/>
    </source>
</evidence>
<feature type="transmembrane region" description="Helical" evidence="6">
    <location>
        <begin position="12"/>
        <end position="30"/>
    </location>
</feature>
<keyword evidence="6" id="KW-0472">Membrane</keyword>
<evidence type="ECO:0000256" key="6">
    <source>
        <dbReference type="SAM" id="Phobius"/>
    </source>
</evidence>
<dbReference type="PANTHER" id="PTHR13887:SF14">
    <property type="entry name" value="DISULFIDE BOND FORMATION PROTEIN D"/>
    <property type="match status" value="1"/>
</dbReference>
<dbReference type="GO" id="GO:0016491">
    <property type="term" value="F:oxidoreductase activity"/>
    <property type="evidence" value="ECO:0007669"/>
    <property type="project" value="UniProtKB-KW"/>
</dbReference>
<evidence type="ECO:0000256" key="1">
    <source>
        <dbReference type="ARBA" id="ARBA00005791"/>
    </source>
</evidence>
<dbReference type="SUPFAM" id="SSF52833">
    <property type="entry name" value="Thioredoxin-like"/>
    <property type="match status" value="1"/>
</dbReference>
<keyword evidence="5" id="KW-0676">Redox-active center</keyword>
<dbReference type="Pfam" id="PF13462">
    <property type="entry name" value="Thioredoxin_4"/>
    <property type="match status" value="1"/>
</dbReference>
<evidence type="ECO:0000313" key="9">
    <source>
        <dbReference type="Proteomes" id="UP000178570"/>
    </source>
</evidence>
<dbReference type="InterPro" id="IPR013766">
    <property type="entry name" value="Thioredoxin_domain"/>
</dbReference>
<protein>
    <recommendedName>
        <fullName evidence="7">Thioredoxin domain-containing protein</fullName>
    </recommendedName>
</protein>
<proteinExistence type="inferred from homology"/>
<dbReference type="PROSITE" id="PS51352">
    <property type="entry name" value="THIOREDOXIN_2"/>
    <property type="match status" value="1"/>
</dbReference>
<evidence type="ECO:0000259" key="7">
    <source>
        <dbReference type="PROSITE" id="PS51352"/>
    </source>
</evidence>
<sequence>MKKLQKFFKENFSSIFALVVMSGIVAWIAIQGPSQLNLPNPTVSPDIGLSPESRYSPIIKDWPFLGNVEAPVVFVEYGDYNCGYCGKFNQDVLPKIKEKYIDTGMVKFVFKDFVIFGEESQLLAEAVHCAGEQGKFFEAHDFVFQNDLQGFSAEKLAEKFATSLGVNARLVSECLKSGRYVDLISESTQEAASFGLTGTPMSIINGRLVEGAQSLSVFSETIEAALED</sequence>
<keyword evidence="4" id="KW-1015">Disulfide bond</keyword>
<dbReference type="InterPro" id="IPR036249">
    <property type="entry name" value="Thioredoxin-like_sf"/>
</dbReference>
<dbReference type="Proteomes" id="UP000178570">
    <property type="component" value="Unassembled WGS sequence"/>
</dbReference>
<dbReference type="PANTHER" id="PTHR13887">
    <property type="entry name" value="GLUTATHIONE S-TRANSFERASE KAPPA"/>
    <property type="match status" value="1"/>
</dbReference>
<dbReference type="STRING" id="1797529.A2570_01930"/>
<feature type="domain" description="Thioredoxin" evidence="7">
    <location>
        <begin position="38"/>
        <end position="227"/>
    </location>
</feature>
<evidence type="ECO:0000256" key="2">
    <source>
        <dbReference type="ARBA" id="ARBA00022729"/>
    </source>
</evidence>
<organism evidence="8 9">
    <name type="scientific">Candidatus Brennerbacteria bacterium RIFOXYD1_FULL_41_16</name>
    <dbReference type="NCBI Taxonomy" id="1797529"/>
    <lineage>
        <taxon>Bacteria</taxon>
        <taxon>Candidatus Brenneribacteriota</taxon>
    </lineage>
</organism>
<dbReference type="EMBL" id="MHHY01000007">
    <property type="protein sequence ID" value="OGY40487.1"/>
    <property type="molecule type" value="Genomic_DNA"/>
</dbReference>
<dbReference type="AlphaFoldDB" id="A0A1G1XMD7"/>
<keyword evidence="3" id="KW-0560">Oxidoreductase</keyword>
<keyword evidence="6" id="KW-1133">Transmembrane helix</keyword>
<dbReference type="InterPro" id="IPR012336">
    <property type="entry name" value="Thioredoxin-like_fold"/>
</dbReference>
<evidence type="ECO:0000313" key="8">
    <source>
        <dbReference type="EMBL" id="OGY40487.1"/>
    </source>
</evidence>